<keyword evidence="1" id="KW-0812">Transmembrane</keyword>
<accession>A0ABV5W4D2</accession>
<feature type="transmembrane region" description="Helical" evidence="1">
    <location>
        <begin position="92"/>
        <end position="109"/>
    </location>
</feature>
<dbReference type="Gene3D" id="1.20.144.10">
    <property type="entry name" value="Phosphatidic acid phosphatase type 2/haloperoxidase"/>
    <property type="match status" value="2"/>
</dbReference>
<feature type="transmembrane region" description="Helical" evidence="1">
    <location>
        <begin position="12"/>
        <end position="33"/>
    </location>
</feature>
<feature type="domain" description="Phosphatidic acid phosphatase type 2/haloperoxidase" evidence="2">
    <location>
        <begin position="92"/>
        <end position="204"/>
    </location>
</feature>
<evidence type="ECO:0000259" key="2">
    <source>
        <dbReference type="SMART" id="SM00014"/>
    </source>
</evidence>
<evidence type="ECO:0000313" key="3">
    <source>
        <dbReference type="EMBL" id="MFB9755168.1"/>
    </source>
</evidence>
<dbReference type="SMART" id="SM00014">
    <property type="entry name" value="acidPPc"/>
    <property type="match status" value="1"/>
</dbReference>
<dbReference type="CDD" id="cd03392">
    <property type="entry name" value="PAP2_like_2"/>
    <property type="match status" value="1"/>
</dbReference>
<protein>
    <submittedName>
        <fullName evidence="3">Phosphatase PAP2 family protein</fullName>
    </submittedName>
</protein>
<feature type="transmembrane region" description="Helical" evidence="1">
    <location>
        <begin position="61"/>
        <end position="83"/>
    </location>
</feature>
<organism evidence="3 4">
    <name type="scientific">Paenibacillus hodogayensis</name>
    <dbReference type="NCBI Taxonomy" id="279208"/>
    <lineage>
        <taxon>Bacteria</taxon>
        <taxon>Bacillati</taxon>
        <taxon>Bacillota</taxon>
        <taxon>Bacilli</taxon>
        <taxon>Bacillales</taxon>
        <taxon>Paenibacillaceae</taxon>
        <taxon>Paenibacillus</taxon>
    </lineage>
</organism>
<feature type="transmembrane region" description="Helical" evidence="1">
    <location>
        <begin position="162"/>
        <end position="183"/>
    </location>
</feature>
<sequence length="222" mass="24188">MIFEHVLKRVTYALAISFVCAVGFGGIALLVGVNRMDAFDSAVIGFIQGMESDSLTKVMKMFTWLGTGLPIAVLTVIVGWVLYSALGHRRELLLLGIAMAGSGLLNYLLKLAFQRARPNIHRIMEVNGYSFPSGHSMAAFSLYATIAYLLWRHIPSASGRVILILVSSLFILIIGISRIYLGVHYPSDVIGGYLASGCWVYALVWAYTGFGRASAVTYPGSR</sequence>
<keyword evidence="4" id="KW-1185">Reference proteome</keyword>
<dbReference type="Proteomes" id="UP001589619">
    <property type="component" value="Unassembled WGS sequence"/>
</dbReference>
<feature type="transmembrane region" description="Helical" evidence="1">
    <location>
        <begin position="129"/>
        <end position="150"/>
    </location>
</feature>
<dbReference type="Pfam" id="PF01569">
    <property type="entry name" value="PAP2"/>
    <property type="match status" value="1"/>
</dbReference>
<dbReference type="InterPro" id="IPR036938">
    <property type="entry name" value="PAP2/HPO_sf"/>
</dbReference>
<reference evidence="3 4" key="1">
    <citation type="submission" date="2024-09" db="EMBL/GenBank/DDBJ databases">
        <authorList>
            <person name="Sun Q."/>
            <person name="Mori K."/>
        </authorList>
    </citation>
    <scope>NUCLEOTIDE SEQUENCE [LARGE SCALE GENOMIC DNA]</scope>
    <source>
        <strain evidence="3 4">JCM 12520</strain>
    </source>
</reference>
<feature type="transmembrane region" description="Helical" evidence="1">
    <location>
        <begin position="189"/>
        <end position="208"/>
    </location>
</feature>
<dbReference type="PANTHER" id="PTHR14969">
    <property type="entry name" value="SPHINGOSINE-1-PHOSPHATE PHOSPHOHYDROLASE"/>
    <property type="match status" value="1"/>
</dbReference>
<gene>
    <name evidence="3" type="ORF">ACFFNY_26645</name>
</gene>
<evidence type="ECO:0000313" key="4">
    <source>
        <dbReference type="Proteomes" id="UP001589619"/>
    </source>
</evidence>
<evidence type="ECO:0000256" key="1">
    <source>
        <dbReference type="SAM" id="Phobius"/>
    </source>
</evidence>
<comment type="caution">
    <text evidence="3">The sequence shown here is derived from an EMBL/GenBank/DDBJ whole genome shotgun (WGS) entry which is preliminary data.</text>
</comment>
<dbReference type="PANTHER" id="PTHR14969:SF13">
    <property type="entry name" value="AT30094P"/>
    <property type="match status" value="1"/>
</dbReference>
<dbReference type="RefSeq" id="WP_344907687.1">
    <property type="nucleotide sequence ID" value="NZ_BAAAYO010000006.1"/>
</dbReference>
<dbReference type="EMBL" id="JBHMAG010000018">
    <property type="protein sequence ID" value="MFB9755168.1"/>
    <property type="molecule type" value="Genomic_DNA"/>
</dbReference>
<proteinExistence type="predicted"/>
<keyword evidence="1" id="KW-1133">Transmembrane helix</keyword>
<dbReference type="SUPFAM" id="SSF48317">
    <property type="entry name" value="Acid phosphatase/Vanadium-dependent haloperoxidase"/>
    <property type="match status" value="1"/>
</dbReference>
<dbReference type="InterPro" id="IPR000326">
    <property type="entry name" value="PAP2/HPO"/>
</dbReference>
<keyword evidence="1" id="KW-0472">Membrane</keyword>
<name>A0ABV5W4D2_9BACL</name>